<dbReference type="RefSeq" id="WP_015017945.1">
    <property type="nucleotide sequence ID" value="NC_018719.1"/>
</dbReference>
<organism evidence="1 2">
    <name type="scientific">Nitrososphaera gargensis (strain Ga9.2)</name>
    <dbReference type="NCBI Taxonomy" id="1237085"/>
    <lineage>
        <taxon>Archaea</taxon>
        <taxon>Nitrososphaerota</taxon>
        <taxon>Nitrososphaeria</taxon>
        <taxon>Nitrososphaerales</taxon>
        <taxon>Nitrososphaeraceae</taxon>
        <taxon>Nitrososphaera</taxon>
    </lineage>
</organism>
<dbReference type="STRING" id="1237085.Ngar_c04530"/>
<sequence>MSAAEEDPDIEMIKARKLKELREKAAALEKSKSTVGQPKKKKSAREVVSGYLYDRGDEVLDLAYAQYPAQTEAIVTRIAELMLSGEITSKISGGELLALFRSVGLNVRVNTTIRVEDKGKLISFSDKLKQQNDDD</sequence>
<dbReference type="HOGENOM" id="CLU_1860787_0_0_2"/>
<dbReference type="Pfam" id="PF01984">
    <property type="entry name" value="dsDNA_bind"/>
    <property type="match status" value="1"/>
</dbReference>
<gene>
    <name evidence="1" type="ordered locus">Ngar_c04530</name>
</gene>
<dbReference type="GeneID" id="13796628"/>
<name>K0ILW4_NITGG</name>
<evidence type="ECO:0000313" key="1">
    <source>
        <dbReference type="EMBL" id="AFU57399.1"/>
    </source>
</evidence>
<keyword evidence="2" id="KW-1185">Reference proteome</keyword>
<reference evidence="1 2" key="1">
    <citation type="journal article" date="2012" name="Environ. Microbiol.">
        <title>The genome of the ammonia-oxidizing Candidatus Nitrososphaera gargensis: insights into metabolic versatility and environmental adaptations.</title>
        <authorList>
            <person name="Spang A."/>
            <person name="Poehlein A."/>
            <person name="Offre P."/>
            <person name="Zumbragel S."/>
            <person name="Haider S."/>
            <person name="Rychlik N."/>
            <person name="Nowka B."/>
            <person name="Schmeisser C."/>
            <person name="Lebedeva E.V."/>
            <person name="Rattei T."/>
            <person name="Bohm C."/>
            <person name="Schmid M."/>
            <person name="Galushko A."/>
            <person name="Hatzenpichler R."/>
            <person name="Weinmaier T."/>
            <person name="Daniel R."/>
            <person name="Schleper C."/>
            <person name="Spieck E."/>
            <person name="Streit W."/>
            <person name="Wagner M."/>
        </authorList>
    </citation>
    <scope>NUCLEOTIDE SEQUENCE [LARGE SCALE GENOMIC DNA]</scope>
    <source>
        <strain evidence="2">Ga9.2</strain>
    </source>
</reference>
<dbReference type="EMBL" id="CP002408">
    <property type="protein sequence ID" value="AFU57399.1"/>
    <property type="molecule type" value="Genomic_DNA"/>
</dbReference>
<dbReference type="AlphaFoldDB" id="K0ILW4"/>
<dbReference type="Proteomes" id="UP000008037">
    <property type="component" value="Chromosome"/>
</dbReference>
<accession>K0ILW4</accession>
<dbReference type="InParanoid" id="K0ILW4"/>
<dbReference type="GO" id="GO:0003677">
    <property type="term" value="F:DNA binding"/>
    <property type="evidence" value="ECO:0007669"/>
    <property type="project" value="InterPro"/>
</dbReference>
<dbReference type="InterPro" id="IPR002836">
    <property type="entry name" value="PDCD5-like"/>
</dbReference>
<evidence type="ECO:0000313" key="2">
    <source>
        <dbReference type="Proteomes" id="UP000008037"/>
    </source>
</evidence>
<dbReference type="OrthoDB" id="9122at2157"/>
<dbReference type="KEGG" id="nga:Ngar_c04530"/>
<protein>
    <recommendedName>
        <fullName evidence="3">Double-stranded DNA-binding protein</fullName>
    </recommendedName>
</protein>
<dbReference type="BioCyc" id="CNIT1237085:G1324-452-MONOMER"/>
<evidence type="ECO:0008006" key="3">
    <source>
        <dbReference type="Google" id="ProtNLM"/>
    </source>
</evidence>
<proteinExistence type="predicted"/>